<sequence length="251" mass="27351">MVVLAGAAESLLTHRVIGVGTCGAEEERRWRRGRRRRCGRLATSLPSHPAWSLATGAAGSTRGWHTEVQLLGPADRAVAAGRPDGRPFPRMTRVVPRCRALGSRVLNSTAPTLTPAWPPSGFFGSRCHLGSRWRPLDAVGPFVLSSESRRHGPWLQRGLLTGSPSRLRCVPSRRLPLLLCRLRATSSLVVATRAMCRRRLPFLCAARARCAVPLSHHITLFAALATPTPPHSTEYNALALFATLTHHKSPP</sequence>
<dbReference type="EMBL" id="GACK01000369">
    <property type="protein sequence ID" value="JAA64665.1"/>
    <property type="molecule type" value="mRNA"/>
</dbReference>
<proteinExistence type="evidence at transcript level"/>
<feature type="non-terminal residue" evidence="1">
    <location>
        <position position="251"/>
    </location>
</feature>
<accession>L7ML26</accession>
<name>L7ML26_RHIPC</name>
<protein>
    <submittedName>
        <fullName evidence="1">Uncharacterized protein</fullName>
    </submittedName>
</protein>
<evidence type="ECO:0000313" key="1">
    <source>
        <dbReference type="EMBL" id="JAA64665.1"/>
    </source>
</evidence>
<organism evidence="1">
    <name type="scientific">Rhipicephalus pulchellus</name>
    <name type="common">Yellow backed tick</name>
    <name type="synonym">Dermacentor pulchellus</name>
    <dbReference type="NCBI Taxonomy" id="72859"/>
    <lineage>
        <taxon>Eukaryota</taxon>
        <taxon>Metazoa</taxon>
        <taxon>Ecdysozoa</taxon>
        <taxon>Arthropoda</taxon>
        <taxon>Chelicerata</taxon>
        <taxon>Arachnida</taxon>
        <taxon>Acari</taxon>
        <taxon>Parasitiformes</taxon>
        <taxon>Ixodida</taxon>
        <taxon>Ixodoidea</taxon>
        <taxon>Ixodidae</taxon>
        <taxon>Rhipicephalinae</taxon>
        <taxon>Rhipicephalus</taxon>
        <taxon>Rhipicephalus</taxon>
    </lineage>
</organism>
<dbReference type="AlphaFoldDB" id="L7ML26"/>
<reference evidence="1" key="2">
    <citation type="journal article" date="2015" name="J. Proteomics">
        <title>Sexual differences in the sialomes of the zebra tick, Rhipicephalus pulchellus.</title>
        <authorList>
            <person name="Tan A.W."/>
            <person name="Francischetti I.M."/>
            <person name="Slovak M."/>
            <person name="Kini R.M."/>
            <person name="Ribeiro J.M."/>
        </authorList>
    </citation>
    <scope>NUCLEOTIDE SEQUENCE</scope>
    <source>
        <tissue evidence="1">Salivary gland</tissue>
    </source>
</reference>
<reference evidence="1" key="1">
    <citation type="submission" date="2012-11" db="EMBL/GenBank/DDBJ databases">
        <authorList>
            <person name="Lucero-Rivera Y.E."/>
            <person name="Tovar-Ramirez D."/>
        </authorList>
    </citation>
    <scope>NUCLEOTIDE SEQUENCE</scope>
    <source>
        <tissue evidence="1">Salivary gland</tissue>
    </source>
</reference>